<gene>
    <name evidence="8" type="ORF">NQ318_000699</name>
</gene>
<evidence type="ECO:0000256" key="4">
    <source>
        <dbReference type="ARBA" id="ARBA00023163"/>
    </source>
</evidence>
<feature type="region of interest" description="Disordered" evidence="6">
    <location>
        <begin position="64"/>
        <end position="87"/>
    </location>
</feature>
<keyword evidence="4" id="KW-0804">Transcription</keyword>
<evidence type="ECO:0000256" key="3">
    <source>
        <dbReference type="ARBA" id="ARBA00023125"/>
    </source>
</evidence>
<accession>A0AAV8X2C8</accession>
<dbReference type="EMBL" id="JAPWTK010001430">
    <property type="protein sequence ID" value="KAJ8932547.1"/>
    <property type="molecule type" value="Genomic_DNA"/>
</dbReference>
<evidence type="ECO:0000256" key="1">
    <source>
        <dbReference type="ARBA" id="ARBA00004123"/>
    </source>
</evidence>
<evidence type="ECO:0000256" key="6">
    <source>
        <dbReference type="SAM" id="MobiDB-lite"/>
    </source>
</evidence>
<sequence>MAIKHMKYLQQEHGNPTEHYRLGYQECMSEAMRFMVEVEGHFPREAICVRLLNHLQKHCESISRTPHVNQTRNPIIPAEHMSTSKRS</sequence>
<proteinExistence type="predicted"/>
<evidence type="ECO:0000256" key="2">
    <source>
        <dbReference type="ARBA" id="ARBA00023015"/>
    </source>
</evidence>
<dbReference type="PANTHER" id="PTHR10985">
    <property type="entry name" value="BASIC HELIX-LOOP-HELIX TRANSCRIPTION FACTOR, HES-RELATED"/>
    <property type="match status" value="1"/>
</dbReference>
<dbReference type="InterPro" id="IPR050370">
    <property type="entry name" value="HES_HEY"/>
</dbReference>
<dbReference type="GO" id="GO:0005634">
    <property type="term" value="C:nucleus"/>
    <property type="evidence" value="ECO:0007669"/>
    <property type="project" value="UniProtKB-SubCell"/>
</dbReference>
<dbReference type="InterPro" id="IPR003650">
    <property type="entry name" value="Orange_dom"/>
</dbReference>
<feature type="compositionally biased region" description="Polar residues" evidence="6">
    <location>
        <begin position="64"/>
        <end position="73"/>
    </location>
</feature>
<keyword evidence="5" id="KW-0539">Nucleus</keyword>
<protein>
    <recommendedName>
        <fullName evidence="7">Orange domain-containing protein</fullName>
    </recommendedName>
</protein>
<feature type="domain" description="Orange" evidence="7">
    <location>
        <begin position="20"/>
        <end position="55"/>
    </location>
</feature>
<evidence type="ECO:0000256" key="5">
    <source>
        <dbReference type="ARBA" id="ARBA00023242"/>
    </source>
</evidence>
<keyword evidence="2" id="KW-0805">Transcription regulation</keyword>
<reference evidence="8" key="1">
    <citation type="journal article" date="2023" name="Insect Mol. Biol.">
        <title>Genome sequencing provides insights into the evolution of gene families encoding plant cell wall-degrading enzymes in longhorned beetles.</title>
        <authorList>
            <person name="Shin N.R."/>
            <person name="Okamura Y."/>
            <person name="Kirsch R."/>
            <person name="Pauchet Y."/>
        </authorList>
    </citation>
    <scope>NUCLEOTIDE SEQUENCE</scope>
    <source>
        <strain evidence="8">AMC_N1</strain>
    </source>
</reference>
<dbReference type="PROSITE" id="PS51054">
    <property type="entry name" value="ORANGE"/>
    <property type="match status" value="1"/>
</dbReference>
<evidence type="ECO:0000313" key="8">
    <source>
        <dbReference type="EMBL" id="KAJ8932547.1"/>
    </source>
</evidence>
<name>A0AAV8X2C8_9CUCU</name>
<evidence type="ECO:0000259" key="7">
    <source>
        <dbReference type="PROSITE" id="PS51054"/>
    </source>
</evidence>
<dbReference type="Pfam" id="PF07527">
    <property type="entry name" value="Hairy_orange"/>
    <property type="match status" value="1"/>
</dbReference>
<organism evidence="8 9">
    <name type="scientific">Aromia moschata</name>
    <dbReference type="NCBI Taxonomy" id="1265417"/>
    <lineage>
        <taxon>Eukaryota</taxon>
        <taxon>Metazoa</taxon>
        <taxon>Ecdysozoa</taxon>
        <taxon>Arthropoda</taxon>
        <taxon>Hexapoda</taxon>
        <taxon>Insecta</taxon>
        <taxon>Pterygota</taxon>
        <taxon>Neoptera</taxon>
        <taxon>Endopterygota</taxon>
        <taxon>Coleoptera</taxon>
        <taxon>Polyphaga</taxon>
        <taxon>Cucujiformia</taxon>
        <taxon>Chrysomeloidea</taxon>
        <taxon>Cerambycidae</taxon>
        <taxon>Cerambycinae</taxon>
        <taxon>Callichromatini</taxon>
        <taxon>Aromia</taxon>
    </lineage>
</organism>
<comment type="subcellular location">
    <subcellularLocation>
        <location evidence="1">Nucleus</location>
    </subcellularLocation>
</comment>
<dbReference type="SMART" id="SM00511">
    <property type="entry name" value="ORANGE"/>
    <property type="match status" value="1"/>
</dbReference>
<dbReference type="Gene3D" id="6.10.250.980">
    <property type="match status" value="1"/>
</dbReference>
<dbReference type="AlphaFoldDB" id="A0AAV8X2C8"/>
<evidence type="ECO:0000313" key="9">
    <source>
        <dbReference type="Proteomes" id="UP001162162"/>
    </source>
</evidence>
<dbReference type="GO" id="GO:0006355">
    <property type="term" value="P:regulation of DNA-templated transcription"/>
    <property type="evidence" value="ECO:0007669"/>
    <property type="project" value="InterPro"/>
</dbReference>
<keyword evidence="9" id="KW-1185">Reference proteome</keyword>
<keyword evidence="3" id="KW-0238">DNA-binding</keyword>
<dbReference type="SUPFAM" id="SSF158457">
    <property type="entry name" value="Orange domain-like"/>
    <property type="match status" value="1"/>
</dbReference>
<comment type="caution">
    <text evidence="8">The sequence shown here is derived from an EMBL/GenBank/DDBJ whole genome shotgun (WGS) entry which is preliminary data.</text>
</comment>
<dbReference type="Proteomes" id="UP001162162">
    <property type="component" value="Unassembled WGS sequence"/>
</dbReference>
<dbReference type="GO" id="GO:0003677">
    <property type="term" value="F:DNA binding"/>
    <property type="evidence" value="ECO:0007669"/>
    <property type="project" value="UniProtKB-KW"/>
</dbReference>